<organism evidence="1 2">
    <name type="scientific">Mucilaginibacter litoreus</name>
    <dbReference type="NCBI Taxonomy" id="1048221"/>
    <lineage>
        <taxon>Bacteria</taxon>
        <taxon>Pseudomonadati</taxon>
        <taxon>Bacteroidota</taxon>
        <taxon>Sphingobacteriia</taxon>
        <taxon>Sphingobacteriales</taxon>
        <taxon>Sphingobacteriaceae</taxon>
        <taxon>Mucilaginibacter</taxon>
    </lineage>
</organism>
<comment type="caution">
    <text evidence="1">The sequence shown here is derived from an EMBL/GenBank/DDBJ whole genome shotgun (WGS) entry which is preliminary data.</text>
</comment>
<name>A0ABW3AUT9_9SPHI</name>
<proteinExistence type="predicted"/>
<keyword evidence="2" id="KW-1185">Reference proteome</keyword>
<dbReference type="RefSeq" id="WP_377116171.1">
    <property type="nucleotide sequence ID" value="NZ_JBHTHZ010000012.1"/>
</dbReference>
<protein>
    <submittedName>
        <fullName evidence="1">AAA family ATPase</fullName>
    </submittedName>
</protein>
<dbReference type="EMBL" id="JBHTHZ010000012">
    <property type="protein sequence ID" value="MFD0794635.1"/>
    <property type="molecule type" value="Genomic_DNA"/>
</dbReference>
<gene>
    <name evidence="1" type="ORF">ACFQZX_13495</name>
</gene>
<dbReference type="InterPro" id="IPR027417">
    <property type="entry name" value="P-loop_NTPase"/>
</dbReference>
<dbReference type="Gene3D" id="3.40.50.300">
    <property type="entry name" value="P-loop containing nucleotide triphosphate hydrolases"/>
    <property type="match status" value="1"/>
</dbReference>
<reference evidence="2" key="1">
    <citation type="journal article" date="2019" name="Int. J. Syst. Evol. Microbiol.">
        <title>The Global Catalogue of Microorganisms (GCM) 10K type strain sequencing project: providing services to taxonomists for standard genome sequencing and annotation.</title>
        <authorList>
            <consortium name="The Broad Institute Genomics Platform"/>
            <consortium name="The Broad Institute Genome Sequencing Center for Infectious Disease"/>
            <person name="Wu L."/>
            <person name="Ma J."/>
        </authorList>
    </citation>
    <scope>NUCLEOTIDE SEQUENCE [LARGE SCALE GENOMIC DNA]</scope>
    <source>
        <strain evidence="2">CCUG 61484</strain>
    </source>
</reference>
<dbReference type="Pfam" id="PF13481">
    <property type="entry name" value="AAA_25"/>
    <property type="match status" value="1"/>
</dbReference>
<evidence type="ECO:0000313" key="2">
    <source>
        <dbReference type="Proteomes" id="UP001597010"/>
    </source>
</evidence>
<dbReference type="Proteomes" id="UP001597010">
    <property type="component" value="Unassembled WGS sequence"/>
</dbReference>
<sequence length="359" mass="40374">MTPYHTAERPEYIERIRAEARGLTYRPAKRKKQVNASLSDPEACRYLFTVGTGNRWMELGEREPESKMLFGEFWHQGELCILFADTNVGKSVLAVQIGDSIARGQPIAPFALNAGATKVLYIDFELSTRQFYQRYTHAGDDYTFNDNFFRAQFNPDNILADQYSNYDNDVIAGIEYKIKLVKATVLVIDNISCLRGGTENAAVALSLIKKLKALKTDYNLSILVLAHTPKRRNPGAPLSANDLHGSKLLINLADSAFAIGTSSADLQLRYLKQIKQRSTGQVYGEDNVCLCRITKPHNFLQVQFKGNSHERLHLRTRKLLNRDLSAPKVAELAAKGLTQRQISKELHVSLGSVNKLMRK</sequence>
<evidence type="ECO:0000313" key="1">
    <source>
        <dbReference type="EMBL" id="MFD0794635.1"/>
    </source>
</evidence>
<accession>A0ABW3AUT9</accession>
<dbReference type="SUPFAM" id="SSF52540">
    <property type="entry name" value="P-loop containing nucleoside triphosphate hydrolases"/>
    <property type="match status" value="1"/>
</dbReference>